<dbReference type="InterPro" id="IPR002108">
    <property type="entry name" value="ADF-H"/>
</dbReference>
<dbReference type="FunFam" id="3.40.20.10:FF:000042">
    <property type="entry name" value="Actin depolymerizing protein"/>
    <property type="match status" value="1"/>
</dbReference>
<dbReference type="GO" id="GO:0010976">
    <property type="term" value="P:positive regulation of neuron projection development"/>
    <property type="evidence" value="ECO:0007669"/>
    <property type="project" value="TreeGrafter"/>
</dbReference>
<dbReference type="PROSITE" id="PS51263">
    <property type="entry name" value="ADF_H"/>
    <property type="match status" value="2"/>
</dbReference>
<dbReference type="STRING" id="6211.A0A068YIM3"/>
<dbReference type="AlphaFoldDB" id="A0A068YIM3"/>
<dbReference type="SUPFAM" id="SSF55753">
    <property type="entry name" value="Actin depolymerizing proteins"/>
    <property type="match status" value="2"/>
</dbReference>
<evidence type="ECO:0000256" key="9">
    <source>
        <dbReference type="ARBA" id="ARBA00056419"/>
    </source>
</evidence>
<evidence type="ECO:0000256" key="1">
    <source>
        <dbReference type="ARBA" id="ARBA00004245"/>
    </source>
</evidence>
<dbReference type="SMART" id="SM00102">
    <property type="entry name" value="ADF"/>
    <property type="match status" value="2"/>
</dbReference>
<comment type="subunit">
    <text evidence="8">Interacts with G-actin; ADP-actin form.</text>
</comment>
<evidence type="ECO:0000313" key="12">
    <source>
        <dbReference type="EMBL" id="CDS42152.1"/>
    </source>
</evidence>
<evidence type="ECO:0000256" key="10">
    <source>
        <dbReference type="ARBA" id="ARBA00069496"/>
    </source>
</evidence>
<evidence type="ECO:0000313" key="13">
    <source>
        <dbReference type="Proteomes" id="UP000017246"/>
    </source>
</evidence>
<dbReference type="Pfam" id="PF00241">
    <property type="entry name" value="Cofilin_ADF"/>
    <property type="match status" value="2"/>
</dbReference>
<evidence type="ECO:0000256" key="5">
    <source>
        <dbReference type="ARBA" id="ARBA00022737"/>
    </source>
</evidence>
<dbReference type="EMBL" id="LN902842">
    <property type="protein sequence ID" value="CDS42152.1"/>
    <property type="molecule type" value="Genomic_DNA"/>
</dbReference>
<dbReference type="GO" id="GO:0010591">
    <property type="term" value="P:regulation of lamellipodium assembly"/>
    <property type="evidence" value="ECO:0007669"/>
    <property type="project" value="TreeGrafter"/>
</dbReference>
<dbReference type="GO" id="GO:0051016">
    <property type="term" value="P:barbed-end actin filament capping"/>
    <property type="evidence" value="ECO:0007669"/>
    <property type="project" value="TreeGrafter"/>
</dbReference>
<protein>
    <recommendedName>
        <fullName evidence="10">Twinfilin</fullName>
    </recommendedName>
</protein>
<evidence type="ECO:0000256" key="4">
    <source>
        <dbReference type="ARBA" id="ARBA00022490"/>
    </source>
</evidence>
<gene>
    <name evidence="12" type="ORF">EmuJ_000985500</name>
</gene>
<comment type="subcellular location">
    <subcellularLocation>
        <location evidence="2">Cytoplasm</location>
        <location evidence="2">Cell cortex</location>
    </subcellularLocation>
    <subcellularLocation>
        <location evidence="1">Cytoplasm</location>
        <location evidence="1">Cytoskeleton</location>
    </subcellularLocation>
</comment>
<dbReference type="CDD" id="cd11285">
    <property type="entry name" value="ADF_Twf-N_like"/>
    <property type="match status" value="1"/>
</dbReference>
<evidence type="ECO:0000256" key="2">
    <source>
        <dbReference type="ARBA" id="ARBA00004544"/>
    </source>
</evidence>
<dbReference type="InterPro" id="IPR029006">
    <property type="entry name" value="ADF-H/Gelsolin-like_dom_sf"/>
</dbReference>
<proteinExistence type="inferred from homology"/>
<dbReference type="PANTHER" id="PTHR13759">
    <property type="entry name" value="TWINFILIN"/>
    <property type="match status" value="1"/>
</dbReference>
<keyword evidence="13" id="KW-1185">Reference proteome</keyword>
<organism evidence="12 13">
    <name type="scientific">Echinococcus multilocularis</name>
    <name type="common">Fox tapeworm</name>
    <dbReference type="NCBI Taxonomy" id="6211"/>
    <lineage>
        <taxon>Eukaryota</taxon>
        <taxon>Metazoa</taxon>
        <taxon>Spiralia</taxon>
        <taxon>Lophotrochozoa</taxon>
        <taxon>Platyhelminthes</taxon>
        <taxon>Cestoda</taxon>
        <taxon>Eucestoda</taxon>
        <taxon>Cyclophyllidea</taxon>
        <taxon>Taeniidae</taxon>
        <taxon>Echinococcus</taxon>
    </lineage>
</organism>
<evidence type="ECO:0000256" key="8">
    <source>
        <dbReference type="ARBA" id="ARBA00038532"/>
    </source>
</evidence>
<evidence type="ECO:0000259" key="11">
    <source>
        <dbReference type="PROSITE" id="PS51263"/>
    </source>
</evidence>
<dbReference type="GO" id="GO:0003785">
    <property type="term" value="F:actin monomer binding"/>
    <property type="evidence" value="ECO:0007669"/>
    <property type="project" value="TreeGrafter"/>
</dbReference>
<dbReference type="OrthoDB" id="10006997at2759"/>
<name>A0A068YIM3_ECHMU</name>
<comment type="function">
    <text evidence="9">Actin-binding protein involved in motile and morphological processes. Inhibits actin polymerization, likely by sequestering G-actin.</text>
</comment>
<dbReference type="OMA" id="AMTHQTG"/>
<dbReference type="GO" id="GO:0030016">
    <property type="term" value="C:myofibril"/>
    <property type="evidence" value="ECO:0007669"/>
    <property type="project" value="TreeGrafter"/>
</dbReference>
<evidence type="ECO:0000256" key="3">
    <source>
        <dbReference type="ARBA" id="ARBA00009557"/>
    </source>
</evidence>
<dbReference type="PANTHER" id="PTHR13759:SF1">
    <property type="entry name" value="TWINFILIN"/>
    <property type="match status" value="1"/>
</dbReference>
<sequence length="414" mass="46308">MAAQSGIAANEKLLSALAKAKLGSIRLVYMQIEDEQIKLRKMIPVKDSWEDEFDRSILPLLDSKTASYILYRLDSKNNLGYEWILLTWIPDETQVWQKTLYASTRATIRRQFGDGYLADDLLCHDKEDISLAGYRKHLISKEAPIPLTHAEEEAKDTAAGHVIHASMNDGYSSMGGVAFALTSSSQKSIEKFAAGKVNYLQFQIDIPQECIFVAVSKKDLKPEEIGALTPPNAGSYHLFRFIHEFDGTKCDPIVFVHTIPGYQSSIKERMLYSSCKGNLIDCLSRQYGIDIQIKLEIEDFREFTTPFLMDTFHSKEAAAPLSFSRPKGPAGVLLCAHLHFSLSFMPTLTLILLTRVLTYPLILGNDFCDFDYPNNNILELHNEVSVVAYLEAEGVDSTCLEGAQKNDLSGCAII</sequence>
<evidence type="ECO:0000256" key="7">
    <source>
        <dbReference type="ARBA" id="ARBA00023212"/>
    </source>
</evidence>
<keyword evidence="5" id="KW-0677">Repeat</keyword>
<dbReference type="GO" id="GO:0005938">
    <property type="term" value="C:cell cortex"/>
    <property type="evidence" value="ECO:0007669"/>
    <property type="project" value="UniProtKB-SubCell"/>
</dbReference>
<dbReference type="InterPro" id="IPR028458">
    <property type="entry name" value="Twinfilin"/>
</dbReference>
<reference evidence="12" key="1">
    <citation type="journal article" date="2013" name="Nature">
        <title>The genomes of four tapeworm species reveal adaptations to parasitism.</title>
        <authorList>
            <person name="Tsai I.J."/>
            <person name="Zarowiecki M."/>
            <person name="Holroyd N."/>
            <person name="Garciarrubio A."/>
            <person name="Sanchez-Flores A."/>
            <person name="Brooks K.L."/>
            <person name="Tracey A."/>
            <person name="Bobes R.J."/>
            <person name="Fragoso G."/>
            <person name="Sciutto E."/>
            <person name="Aslett M."/>
            <person name="Beasley H."/>
            <person name="Bennett H.M."/>
            <person name="Cai J."/>
            <person name="Camicia F."/>
            <person name="Clark R."/>
            <person name="Cucher M."/>
            <person name="De Silva N."/>
            <person name="Day T.A."/>
            <person name="Deplazes P."/>
            <person name="Estrada K."/>
            <person name="Fernandez C."/>
            <person name="Holland P.W."/>
            <person name="Hou J."/>
            <person name="Hu S."/>
            <person name="Huckvale T."/>
            <person name="Hung S.S."/>
            <person name="Kamenetzky L."/>
            <person name="Keane J.A."/>
            <person name="Kiss F."/>
            <person name="Koziol U."/>
            <person name="Lambert O."/>
            <person name="Liu K."/>
            <person name="Luo X."/>
            <person name="Luo Y."/>
            <person name="Macchiaroli N."/>
            <person name="Nichol S."/>
            <person name="Paps J."/>
            <person name="Parkinson J."/>
            <person name="Pouchkina-Stantcheva N."/>
            <person name="Riddiford N."/>
            <person name="Rosenzvit M."/>
            <person name="Salinas G."/>
            <person name="Wasmuth J.D."/>
            <person name="Zamanian M."/>
            <person name="Zheng Y."/>
            <person name="Cai X."/>
            <person name="Soberon X."/>
            <person name="Olson P.D."/>
            <person name="Laclette J.P."/>
            <person name="Brehm K."/>
            <person name="Berriman M."/>
            <person name="Garciarrubio A."/>
            <person name="Bobes R.J."/>
            <person name="Fragoso G."/>
            <person name="Sanchez-Flores A."/>
            <person name="Estrada K."/>
            <person name="Cevallos M.A."/>
            <person name="Morett E."/>
            <person name="Gonzalez V."/>
            <person name="Portillo T."/>
            <person name="Ochoa-Leyva A."/>
            <person name="Jose M.V."/>
            <person name="Sciutto E."/>
            <person name="Landa A."/>
            <person name="Jimenez L."/>
            <person name="Valdes V."/>
            <person name="Carrero J.C."/>
            <person name="Larralde C."/>
            <person name="Morales-Montor J."/>
            <person name="Limon-Lason J."/>
            <person name="Soberon X."/>
            <person name="Laclette J.P."/>
        </authorList>
    </citation>
    <scope>NUCLEOTIDE SEQUENCE [LARGE SCALE GENOMIC DNA]</scope>
</reference>
<feature type="domain" description="ADF-H" evidence="11">
    <location>
        <begin position="176"/>
        <end position="313"/>
    </location>
</feature>
<keyword evidence="6" id="KW-0009">Actin-binding</keyword>
<feature type="domain" description="ADF-H" evidence="11">
    <location>
        <begin position="5"/>
        <end position="139"/>
    </location>
</feature>
<dbReference type="GO" id="GO:0051015">
    <property type="term" value="F:actin filament binding"/>
    <property type="evidence" value="ECO:0007669"/>
    <property type="project" value="TreeGrafter"/>
</dbReference>
<keyword evidence="4" id="KW-0963">Cytoplasm</keyword>
<dbReference type="Proteomes" id="UP000017246">
    <property type="component" value="Unassembled WGS sequence"/>
</dbReference>
<dbReference type="Gene3D" id="3.40.20.10">
    <property type="entry name" value="Severin"/>
    <property type="match status" value="2"/>
</dbReference>
<dbReference type="eggNOG" id="KOG1747">
    <property type="taxonomic scope" value="Eukaryota"/>
</dbReference>
<dbReference type="GO" id="GO:0005884">
    <property type="term" value="C:actin filament"/>
    <property type="evidence" value="ECO:0007669"/>
    <property type="project" value="TreeGrafter"/>
</dbReference>
<reference evidence="12" key="2">
    <citation type="submission" date="2015-11" db="EMBL/GenBank/DDBJ databases">
        <authorList>
            <person name="Zhang Y."/>
            <person name="Guo Z."/>
        </authorList>
    </citation>
    <scope>NUCLEOTIDE SEQUENCE</scope>
</reference>
<comment type="similarity">
    <text evidence="3">Belongs to the actin-binding proteins ADF family. Twinfilin subfamily.</text>
</comment>
<dbReference type="FunFam" id="3.40.20.10:FF:000007">
    <property type="entry name" value="Twinfilin-1 isoform 1"/>
    <property type="match status" value="1"/>
</dbReference>
<evidence type="ECO:0000256" key="6">
    <source>
        <dbReference type="ARBA" id="ARBA00023203"/>
    </source>
</evidence>
<accession>A0A068YIM3</accession>
<dbReference type="GO" id="GO:0030042">
    <property type="term" value="P:actin filament depolymerization"/>
    <property type="evidence" value="ECO:0007669"/>
    <property type="project" value="TreeGrafter"/>
</dbReference>
<keyword evidence="7" id="KW-0206">Cytoskeleton</keyword>